<feature type="transmembrane region" description="Helical" evidence="8">
    <location>
        <begin position="240"/>
        <end position="263"/>
    </location>
</feature>
<protein>
    <submittedName>
        <fullName evidence="10">ABC transporter permease</fullName>
    </submittedName>
</protein>
<comment type="similarity">
    <text evidence="7">Belongs to the binding-protein-dependent transport system permease family. OppBC subfamily.</text>
</comment>
<dbReference type="AlphaFoldDB" id="A0A7S8EE52"/>
<accession>A0A7S8EE52</accession>
<feature type="transmembrane region" description="Helical" evidence="8">
    <location>
        <begin position="195"/>
        <end position="219"/>
    </location>
</feature>
<dbReference type="CDD" id="cd06261">
    <property type="entry name" value="TM_PBP2"/>
    <property type="match status" value="1"/>
</dbReference>
<feature type="transmembrane region" description="Helical" evidence="8">
    <location>
        <begin position="169"/>
        <end position="189"/>
    </location>
</feature>
<dbReference type="GO" id="GO:0005886">
    <property type="term" value="C:plasma membrane"/>
    <property type="evidence" value="ECO:0007669"/>
    <property type="project" value="UniProtKB-SubCell"/>
</dbReference>
<evidence type="ECO:0000259" key="9">
    <source>
        <dbReference type="PROSITE" id="PS50928"/>
    </source>
</evidence>
<name>A0A7S8EE52_9CHLR</name>
<keyword evidence="4 8" id="KW-0812">Transmembrane</keyword>
<evidence type="ECO:0000256" key="4">
    <source>
        <dbReference type="ARBA" id="ARBA00022692"/>
    </source>
</evidence>
<keyword evidence="5 8" id="KW-1133">Transmembrane helix</keyword>
<evidence type="ECO:0000256" key="1">
    <source>
        <dbReference type="ARBA" id="ARBA00004651"/>
    </source>
</evidence>
<evidence type="ECO:0000256" key="2">
    <source>
        <dbReference type="ARBA" id="ARBA00022448"/>
    </source>
</evidence>
<dbReference type="InterPro" id="IPR035906">
    <property type="entry name" value="MetI-like_sf"/>
</dbReference>
<dbReference type="GO" id="GO:0055085">
    <property type="term" value="P:transmembrane transport"/>
    <property type="evidence" value="ECO:0007669"/>
    <property type="project" value="InterPro"/>
</dbReference>
<feature type="transmembrane region" description="Helical" evidence="8">
    <location>
        <begin position="77"/>
        <end position="102"/>
    </location>
</feature>
<evidence type="ECO:0000256" key="7">
    <source>
        <dbReference type="ARBA" id="ARBA00024202"/>
    </source>
</evidence>
<organism evidence="10 11">
    <name type="scientific">Phototrophicus methaneseepsis</name>
    <dbReference type="NCBI Taxonomy" id="2710758"/>
    <lineage>
        <taxon>Bacteria</taxon>
        <taxon>Bacillati</taxon>
        <taxon>Chloroflexota</taxon>
        <taxon>Candidatus Thermofontia</taxon>
        <taxon>Phototrophicales</taxon>
        <taxon>Phototrophicaceae</taxon>
        <taxon>Phototrophicus</taxon>
    </lineage>
</organism>
<dbReference type="PANTHER" id="PTHR43386">
    <property type="entry name" value="OLIGOPEPTIDE TRANSPORT SYSTEM PERMEASE PROTEIN APPC"/>
    <property type="match status" value="1"/>
</dbReference>
<dbReference type="InterPro" id="IPR000515">
    <property type="entry name" value="MetI-like"/>
</dbReference>
<dbReference type="SUPFAM" id="SSF161098">
    <property type="entry name" value="MetI-like"/>
    <property type="match status" value="1"/>
</dbReference>
<dbReference type="NCBIfam" id="NF045474">
    <property type="entry name" value="Opp2C"/>
    <property type="match status" value="1"/>
</dbReference>
<evidence type="ECO:0000256" key="5">
    <source>
        <dbReference type="ARBA" id="ARBA00022989"/>
    </source>
</evidence>
<dbReference type="InterPro" id="IPR050366">
    <property type="entry name" value="BP-dependent_transpt_permease"/>
</dbReference>
<dbReference type="Pfam" id="PF12911">
    <property type="entry name" value="OppC_N"/>
    <property type="match status" value="1"/>
</dbReference>
<dbReference type="KEGG" id="pmet:G4Y79_11370"/>
<dbReference type="EMBL" id="CP062983">
    <property type="protein sequence ID" value="QPC85189.1"/>
    <property type="molecule type" value="Genomic_DNA"/>
</dbReference>
<evidence type="ECO:0000256" key="8">
    <source>
        <dbReference type="RuleBase" id="RU363032"/>
    </source>
</evidence>
<feature type="transmembrane region" description="Helical" evidence="8">
    <location>
        <begin position="140"/>
        <end position="157"/>
    </location>
</feature>
<comment type="subcellular location">
    <subcellularLocation>
        <location evidence="1 8">Cell membrane</location>
        <topology evidence="1 8">Multi-pass membrane protein</topology>
    </subcellularLocation>
</comment>
<dbReference type="Proteomes" id="UP000594468">
    <property type="component" value="Chromosome"/>
</dbReference>
<keyword evidence="2 8" id="KW-0813">Transport</keyword>
<keyword evidence="3" id="KW-1003">Cell membrane</keyword>
<dbReference type="PANTHER" id="PTHR43386:SF1">
    <property type="entry name" value="D,D-DIPEPTIDE TRANSPORT SYSTEM PERMEASE PROTEIN DDPC-RELATED"/>
    <property type="match status" value="1"/>
</dbReference>
<keyword evidence="6 8" id="KW-0472">Membrane</keyword>
<keyword evidence="11" id="KW-1185">Reference proteome</keyword>
<feature type="domain" description="ABC transmembrane type-1" evidence="9">
    <location>
        <begin position="75"/>
        <end position="264"/>
    </location>
</feature>
<evidence type="ECO:0000313" key="10">
    <source>
        <dbReference type="EMBL" id="QPC85189.1"/>
    </source>
</evidence>
<evidence type="ECO:0000256" key="3">
    <source>
        <dbReference type="ARBA" id="ARBA00022475"/>
    </source>
</evidence>
<dbReference type="PROSITE" id="PS50928">
    <property type="entry name" value="ABC_TM1"/>
    <property type="match status" value="1"/>
</dbReference>
<evidence type="ECO:0000256" key="6">
    <source>
        <dbReference type="ARBA" id="ARBA00023136"/>
    </source>
</evidence>
<proteinExistence type="inferred from homology"/>
<feature type="transmembrane region" description="Helical" evidence="8">
    <location>
        <begin position="114"/>
        <end position="134"/>
    </location>
</feature>
<evidence type="ECO:0000313" key="11">
    <source>
        <dbReference type="Proteomes" id="UP000594468"/>
    </source>
</evidence>
<gene>
    <name evidence="10" type="ORF">G4Y79_11370</name>
</gene>
<dbReference type="Gene3D" id="1.10.3720.10">
    <property type="entry name" value="MetI-like"/>
    <property type="match status" value="1"/>
</dbReference>
<sequence>MTSVAIRKMLKNKQAMLGVAIILFLVLVALFAQVIAPYDPYKTDYSAYKEPPSAQHLLGTDELGRDVLSRLIYGTRISLTIGVAVAVIAMGIGVPLGAIAGYYGGTVDLIIMRIVDILMAFPFIVLAIAMVAIAGPSLGNMMLVLGGVSWIWYTRLVRGMVLAQREEDYVLAARALGASSLTIIFRHLLPNVLAVVIVQASFSVAEAILAAASLSYLGLGAQPPTAEWGAMLSNAKEYMRILPVLSIAPGVAIMITVLAINFIGDALRDALDPTLRQ</sequence>
<dbReference type="Pfam" id="PF00528">
    <property type="entry name" value="BPD_transp_1"/>
    <property type="match status" value="1"/>
</dbReference>
<dbReference type="InterPro" id="IPR053385">
    <property type="entry name" value="ABC_transport_permease"/>
</dbReference>
<reference evidence="10 11" key="1">
    <citation type="submission" date="2020-02" db="EMBL/GenBank/DDBJ databases">
        <authorList>
            <person name="Zheng R.K."/>
            <person name="Sun C.M."/>
        </authorList>
    </citation>
    <scope>NUCLEOTIDE SEQUENCE [LARGE SCALE GENOMIC DNA]</scope>
    <source>
        <strain evidence="11">rifampicinis</strain>
    </source>
</reference>
<dbReference type="InterPro" id="IPR025966">
    <property type="entry name" value="OppC_N"/>
</dbReference>